<sequence>MKSKLEPKAQDEQSVPEEPQDEAKPEEADPEEAKAEETEPEDSEPEPEKGESEASEEPEPEDDSKSSKSSESAGEPGATGRRTAALVMVAVALVAAGWFGWSWYSAAHDDSLHYSQSRDEVLRVGEQAMQNLNTLDYRSLDSGLKLWQDSSTNELYQEIVRGRAELERAVKQAKTITSAKVLDAAVTELDEHAGKASVIVGLQVTVTPPQGDPAIKKTRMIGELTRTSTGWKLSAVAPAAVGANG</sequence>
<name>A0ABW3CPM1_9ACTN</name>
<reference evidence="6" key="1">
    <citation type="journal article" date="2019" name="Int. J. Syst. Evol. Microbiol.">
        <title>The Global Catalogue of Microorganisms (GCM) 10K type strain sequencing project: providing services to taxonomists for standard genome sequencing and annotation.</title>
        <authorList>
            <consortium name="The Broad Institute Genomics Platform"/>
            <consortium name="The Broad Institute Genome Sequencing Center for Infectious Disease"/>
            <person name="Wu L."/>
            <person name="Ma J."/>
        </authorList>
    </citation>
    <scope>NUCLEOTIDE SEQUENCE [LARGE SCALE GENOMIC DNA]</scope>
    <source>
        <strain evidence="6">JCM 31696</strain>
    </source>
</reference>
<comment type="subcellular location">
    <subcellularLocation>
        <location evidence="1">Membrane</location>
    </subcellularLocation>
</comment>
<feature type="compositionally biased region" description="Low complexity" evidence="3">
    <location>
        <begin position="69"/>
        <end position="80"/>
    </location>
</feature>
<comment type="caution">
    <text evidence="5">The sequence shown here is derived from an EMBL/GenBank/DDBJ whole genome shotgun (WGS) entry which is preliminary data.</text>
</comment>
<organism evidence="5 6">
    <name type="scientific">Actinomadura adrarensis</name>
    <dbReference type="NCBI Taxonomy" id="1819600"/>
    <lineage>
        <taxon>Bacteria</taxon>
        <taxon>Bacillati</taxon>
        <taxon>Actinomycetota</taxon>
        <taxon>Actinomycetes</taxon>
        <taxon>Streptosporangiales</taxon>
        <taxon>Thermomonosporaceae</taxon>
        <taxon>Actinomadura</taxon>
    </lineage>
</organism>
<dbReference type="InterPro" id="IPR032710">
    <property type="entry name" value="NTF2-like_dom_sf"/>
</dbReference>
<evidence type="ECO:0008006" key="7">
    <source>
        <dbReference type="Google" id="ProtNLM"/>
    </source>
</evidence>
<feature type="transmembrane region" description="Helical" evidence="4">
    <location>
        <begin position="84"/>
        <end position="104"/>
    </location>
</feature>
<evidence type="ECO:0000256" key="4">
    <source>
        <dbReference type="SAM" id="Phobius"/>
    </source>
</evidence>
<accession>A0ABW3CPM1</accession>
<evidence type="ECO:0000313" key="5">
    <source>
        <dbReference type="EMBL" id="MFD0856343.1"/>
    </source>
</evidence>
<feature type="compositionally biased region" description="Basic and acidic residues" evidence="3">
    <location>
        <begin position="21"/>
        <end position="37"/>
    </location>
</feature>
<feature type="compositionally biased region" description="Basic and acidic residues" evidence="3">
    <location>
        <begin position="1"/>
        <end position="11"/>
    </location>
</feature>
<keyword evidence="4" id="KW-0812">Transmembrane</keyword>
<evidence type="ECO:0000256" key="1">
    <source>
        <dbReference type="ARBA" id="ARBA00004370"/>
    </source>
</evidence>
<gene>
    <name evidence="5" type="ORF">ACFQ07_29150</name>
</gene>
<evidence type="ECO:0000256" key="3">
    <source>
        <dbReference type="SAM" id="MobiDB-lite"/>
    </source>
</evidence>
<dbReference type="PANTHER" id="PTHR37042">
    <property type="entry name" value="OUTER MEMBRANE PROTEIN RV1973"/>
    <property type="match status" value="1"/>
</dbReference>
<keyword evidence="6" id="KW-1185">Reference proteome</keyword>
<keyword evidence="4" id="KW-1133">Transmembrane helix</keyword>
<feature type="region of interest" description="Disordered" evidence="3">
    <location>
        <begin position="1"/>
        <end position="80"/>
    </location>
</feature>
<evidence type="ECO:0000256" key="2">
    <source>
        <dbReference type="ARBA" id="ARBA00023136"/>
    </source>
</evidence>
<dbReference type="SUPFAM" id="SSF54427">
    <property type="entry name" value="NTF2-like"/>
    <property type="match status" value="1"/>
</dbReference>
<keyword evidence="2 4" id="KW-0472">Membrane</keyword>
<proteinExistence type="predicted"/>
<dbReference type="Proteomes" id="UP001597083">
    <property type="component" value="Unassembled WGS sequence"/>
</dbReference>
<evidence type="ECO:0000313" key="6">
    <source>
        <dbReference type="Proteomes" id="UP001597083"/>
    </source>
</evidence>
<dbReference type="PANTHER" id="PTHR37042:SF4">
    <property type="entry name" value="OUTER MEMBRANE PROTEIN RV1973"/>
    <property type="match status" value="1"/>
</dbReference>
<dbReference type="EMBL" id="JBHTIR010004073">
    <property type="protein sequence ID" value="MFD0856343.1"/>
    <property type="molecule type" value="Genomic_DNA"/>
</dbReference>
<protein>
    <recommendedName>
        <fullName evidence="7">Mce-associated membrane protein</fullName>
    </recommendedName>
</protein>
<feature type="compositionally biased region" description="Acidic residues" evidence="3">
    <location>
        <begin position="53"/>
        <end position="62"/>
    </location>
</feature>